<dbReference type="InterPro" id="IPR005000">
    <property type="entry name" value="Aldolase/citrate-lyase_domain"/>
</dbReference>
<dbReference type="InterPro" id="IPR015813">
    <property type="entry name" value="Pyrv/PenolPyrv_kinase-like_dom"/>
</dbReference>
<name>A0A345DC98_9BURK</name>
<dbReference type="PANTHER" id="PTHR30502">
    <property type="entry name" value="2-KETO-3-DEOXY-L-RHAMNONATE ALDOLASE"/>
    <property type="match status" value="1"/>
</dbReference>
<dbReference type="InterPro" id="IPR012689">
    <property type="entry name" value="HpaI"/>
</dbReference>
<reference evidence="8" key="1">
    <citation type="submission" date="2018-07" db="EMBL/GenBank/DDBJ databases">
        <authorList>
            <person name="Kim H."/>
        </authorList>
    </citation>
    <scope>NUCLEOTIDE SEQUENCE [LARGE SCALE GENOMIC DNA]</scope>
    <source>
        <strain evidence="8">F02</strain>
    </source>
</reference>
<keyword evidence="3 7" id="KW-0456">Lyase</keyword>
<evidence type="ECO:0000313" key="7">
    <source>
        <dbReference type="EMBL" id="AXF85986.1"/>
    </source>
</evidence>
<dbReference type="GO" id="GO:0016832">
    <property type="term" value="F:aldehyde-lyase activity"/>
    <property type="evidence" value="ECO:0007669"/>
    <property type="project" value="TreeGrafter"/>
</dbReference>
<evidence type="ECO:0000313" key="8">
    <source>
        <dbReference type="Proteomes" id="UP000252182"/>
    </source>
</evidence>
<evidence type="ECO:0000256" key="3">
    <source>
        <dbReference type="ARBA" id="ARBA00023239"/>
    </source>
</evidence>
<dbReference type="Gene3D" id="3.20.20.60">
    <property type="entry name" value="Phosphoenolpyruvate-binding domains"/>
    <property type="match status" value="1"/>
</dbReference>
<dbReference type="PANTHER" id="PTHR30502:SF0">
    <property type="entry name" value="PHOSPHOENOLPYRUVATE CARBOXYLASE FAMILY PROTEIN"/>
    <property type="match status" value="1"/>
</dbReference>
<dbReference type="NCBIfam" id="TIGR02311">
    <property type="entry name" value="HpaI"/>
    <property type="match status" value="1"/>
</dbReference>
<dbReference type="Proteomes" id="UP000252182">
    <property type="component" value="Chromosome"/>
</dbReference>
<evidence type="ECO:0000256" key="5">
    <source>
        <dbReference type="ARBA" id="ARBA00051592"/>
    </source>
</evidence>
<dbReference type="GO" id="GO:0005737">
    <property type="term" value="C:cytoplasm"/>
    <property type="evidence" value="ECO:0007669"/>
    <property type="project" value="TreeGrafter"/>
</dbReference>
<dbReference type="Pfam" id="PF03328">
    <property type="entry name" value="HpcH_HpaI"/>
    <property type="match status" value="1"/>
</dbReference>
<dbReference type="OrthoDB" id="86160at2"/>
<protein>
    <submittedName>
        <fullName evidence="7">4-hydroxy-2-oxo-heptane-1,7-dioate aldolase</fullName>
        <ecNumber evidence="7">4.1.2.52</ecNumber>
    </submittedName>
</protein>
<dbReference type="SUPFAM" id="SSF51621">
    <property type="entry name" value="Phosphoenolpyruvate/pyruvate domain"/>
    <property type="match status" value="1"/>
</dbReference>
<dbReference type="FunFam" id="3.20.20.60:FF:000004">
    <property type="entry name" value="5-keto-4-deoxy-D-glucarate aldolase"/>
    <property type="match status" value="1"/>
</dbReference>
<comment type="catalytic activity">
    <reaction evidence="5">
        <text>D-glyceraldehyde + 3-hydroxypyruvate = (3R,4S,5R)-3,4,5,6-tetrahydroxy-2-oxohexanoate</text>
        <dbReference type="Rhea" id="RHEA:80047"/>
        <dbReference type="ChEBI" id="CHEBI:17180"/>
        <dbReference type="ChEBI" id="CHEBI:17378"/>
        <dbReference type="ChEBI" id="CHEBI:231434"/>
    </reaction>
</comment>
<evidence type="ECO:0000256" key="4">
    <source>
        <dbReference type="ARBA" id="ARBA00051339"/>
    </source>
</evidence>
<dbReference type="RefSeq" id="WP_114563113.1">
    <property type="nucleotide sequence ID" value="NZ_CP031124.1"/>
</dbReference>
<dbReference type="EMBL" id="CP031124">
    <property type="protein sequence ID" value="AXF85986.1"/>
    <property type="molecule type" value="Genomic_DNA"/>
</dbReference>
<dbReference type="GO" id="GO:0046872">
    <property type="term" value="F:metal ion binding"/>
    <property type="evidence" value="ECO:0007669"/>
    <property type="project" value="UniProtKB-KW"/>
</dbReference>
<organism evidence="7 8">
    <name type="scientific">Ephemeroptericola cinctiostellae</name>
    <dbReference type="NCBI Taxonomy" id="2268024"/>
    <lineage>
        <taxon>Bacteria</taxon>
        <taxon>Pseudomonadati</taxon>
        <taxon>Pseudomonadota</taxon>
        <taxon>Betaproteobacteria</taxon>
        <taxon>Burkholderiales</taxon>
        <taxon>Burkholderiaceae</taxon>
        <taxon>Ephemeroptericola</taxon>
    </lineage>
</organism>
<evidence type="ECO:0000259" key="6">
    <source>
        <dbReference type="Pfam" id="PF03328"/>
    </source>
</evidence>
<accession>A0A345DC98</accession>
<evidence type="ECO:0000256" key="1">
    <source>
        <dbReference type="ARBA" id="ARBA00005568"/>
    </source>
</evidence>
<dbReference type="InterPro" id="IPR050251">
    <property type="entry name" value="HpcH-HpaI_aldolase"/>
</dbReference>
<evidence type="ECO:0000256" key="2">
    <source>
        <dbReference type="ARBA" id="ARBA00022723"/>
    </source>
</evidence>
<feature type="domain" description="HpcH/HpaI aldolase/citrate lyase" evidence="6">
    <location>
        <begin position="21"/>
        <end position="244"/>
    </location>
</feature>
<keyword evidence="8" id="KW-1185">Reference proteome</keyword>
<dbReference type="EC" id="4.1.2.52" evidence="7"/>
<dbReference type="KEGG" id="hyf:DTO96_101726"/>
<keyword evidence="2" id="KW-0479">Metal-binding</keyword>
<comment type="similarity">
    <text evidence="1">Belongs to the HpcH/HpaI aldolase family.</text>
</comment>
<sequence length="268" mass="28492">MKDVLHNTFKQALKNGDVVLGMWLGLASPYSAELLANTGYDWLLIDGEHAPNDVHSILAQLQAIAPYDCQPVVRLIEGQTALIKQVLDLGAQTVLIPMVESATQAAQLVAATRYPPEGIRGVGSALARGSRWNQIPNYLQRANHEICVLLQVESVAGLAQLDGIAATEGVDGVFFGPSDLAASMGYTGQPNHPDVVAAIIQGIQKTREHQKATGVLATDLKLAQMYLEAGAQFVAIGVDTSMLMQSAKNTLDTIRPTASTVTSNSSGY</sequence>
<comment type="catalytic activity">
    <reaction evidence="4">
        <text>D-glyceraldehyde + 3-hydroxypyruvate = 2-dehydro-D-galactonate</text>
        <dbReference type="Rhea" id="RHEA:80051"/>
        <dbReference type="ChEBI" id="CHEBI:17180"/>
        <dbReference type="ChEBI" id="CHEBI:17378"/>
        <dbReference type="ChEBI" id="CHEBI:28023"/>
    </reaction>
</comment>
<dbReference type="InterPro" id="IPR040442">
    <property type="entry name" value="Pyrv_kinase-like_dom_sf"/>
</dbReference>
<proteinExistence type="inferred from homology"/>
<gene>
    <name evidence="7" type="primary">hpcH</name>
    <name evidence="7" type="ORF">DTO96_101726</name>
</gene>
<dbReference type="GO" id="GO:0010124">
    <property type="term" value="P:phenylacetate catabolic process"/>
    <property type="evidence" value="ECO:0007669"/>
    <property type="project" value="InterPro"/>
</dbReference>
<dbReference type="AlphaFoldDB" id="A0A345DC98"/>